<dbReference type="Gene3D" id="3.20.20.80">
    <property type="entry name" value="Glycosidases"/>
    <property type="match status" value="1"/>
</dbReference>
<dbReference type="Pfam" id="PF17753">
    <property type="entry name" value="Ig_mannosidase"/>
    <property type="match status" value="1"/>
</dbReference>
<evidence type="ECO:0000259" key="6">
    <source>
        <dbReference type="Pfam" id="PF17753"/>
    </source>
</evidence>
<keyword evidence="9" id="KW-1185">Reference proteome</keyword>
<dbReference type="InterPro" id="IPR041625">
    <property type="entry name" value="Beta-mannosidase_Ig"/>
</dbReference>
<dbReference type="SUPFAM" id="SSF49303">
    <property type="entry name" value="beta-Galactosidase/glucuronidase domain"/>
    <property type="match status" value="2"/>
</dbReference>
<sequence length="818" mass="88759">MNAAPDLLAEVSWECARAGAGSTQAPELGWVIAPVPGTAAQALRDIGDPGALNRTYDADDWWWHCEFTVESAGQHALSIGGVATFYEVLVDDDVVLDECNMFIAHNLDLHLTKGRHTLLVHCRSLQPLLARRRPRPRWKSPDLVHQNLRWVRTSLLGRQIGGVQSPAPVGPWRPITLRHCGHPQLRSSRLRTECADDGSGTVQVVVELLGIDRSADVTVQVGDAEAPLDVAGHQGTVTATGSITLPRVERWWPHTHGTQPLYDVIVTAGSAEFHIGRVGFRTVAVDRSDGAFTLRVNDIPIFARGACWSPTDPVSLCDGDLRRHLETVRDGNHNVIRVSGTGVYPSAGFLDLCDELGLLIWQDCMFAFFDAPDEDDFNATLAEEVRQLLESFGGRPSLAVVCGSSDAEEQAAYLGLPPEKWVAPVAATLIPRLVAEHAPGTPYVSSSPSGSPLPSMVNAGPSHYYGVGAYLQPTTDARRAGVRFASECLCMACPAEPMDSIEGVVAQRRLGHHPAWKALIHRDAQSSWDLEDIREWYTRHLFGLDPIELRRADGSHAAAVARATVATVFEDVLSEWRRPDSSCAGSIVFEGHDVGFGGGIGIVDGHGRPKAPWYVMRRLMEPVAVMLTNEGVNGLAIHIANDGPRSWEGQLRVDLVSDGGHIGESLTLPVQAPVPGTTVDLMTALGEFRDISYIHRFGPPAYDVVAVTLVAPDGSEVSQASFLAGPRLRPVDAHLGLDATARQEEGDCWLLDVSTDRFAQWVHVNVDGWQPDDSWFHLLPGATRTVRLQPRPDVLPGPPRGEVMALNAARSTRIAVAP</sequence>
<dbReference type="GO" id="GO:0006516">
    <property type="term" value="P:glycoprotein catabolic process"/>
    <property type="evidence" value="ECO:0007669"/>
    <property type="project" value="TreeGrafter"/>
</dbReference>
<dbReference type="RefSeq" id="WP_183318057.1">
    <property type="nucleotide sequence ID" value="NZ_JACHVQ010000001.1"/>
</dbReference>
<dbReference type="PANTHER" id="PTHR43730">
    <property type="entry name" value="BETA-MANNOSIDASE"/>
    <property type="match status" value="1"/>
</dbReference>
<dbReference type="InterPro" id="IPR008979">
    <property type="entry name" value="Galactose-bd-like_sf"/>
</dbReference>
<dbReference type="InterPro" id="IPR036156">
    <property type="entry name" value="Beta-gal/glucu_dom_sf"/>
</dbReference>
<keyword evidence="4" id="KW-0325">Glycoprotein</keyword>
<dbReference type="InterPro" id="IPR017853">
    <property type="entry name" value="GH"/>
</dbReference>
<comment type="caution">
    <text evidence="8">The sequence shown here is derived from an EMBL/GenBank/DDBJ whole genome shotgun (WGS) entry which is preliminary data.</text>
</comment>
<keyword evidence="5 8" id="KW-0326">Glycosidase</keyword>
<dbReference type="Proteomes" id="UP000559182">
    <property type="component" value="Unassembled WGS sequence"/>
</dbReference>
<organism evidence="8 9">
    <name type="scientific">Flexivirga oryzae</name>
    <dbReference type="NCBI Taxonomy" id="1794944"/>
    <lineage>
        <taxon>Bacteria</taxon>
        <taxon>Bacillati</taxon>
        <taxon>Actinomycetota</taxon>
        <taxon>Actinomycetes</taxon>
        <taxon>Micrococcales</taxon>
        <taxon>Dermacoccaceae</taxon>
        <taxon>Flexivirga</taxon>
    </lineage>
</organism>
<dbReference type="InterPro" id="IPR050887">
    <property type="entry name" value="Beta-mannosidase_GH2"/>
</dbReference>
<dbReference type="GO" id="GO:0004567">
    <property type="term" value="F:beta-mannosidase activity"/>
    <property type="evidence" value="ECO:0007669"/>
    <property type="project" value="UniProtKB-EC"/>
</dbReference>
<dbReference type="InterPro" id="IPR054593">
    <property type="entry name" value="Beta-mannosidase-like_N2"/>
</dbReference>
<dbReference type="EMBL" id="JACHVQ010000001">
    <property type="protein sequence ID" value="MBB2890158.1"/>
    <property type="molecule type" value="Genomic_DNA"/>
</dbReference>
<dbReference type="EC" id="3.2.1.25" evidence="2"/>
<dbReference type="AlphaFoldDB" id="A0A839MXP2"/>
<dbReference type="InterPro" id="IPR013783">
    <property type="entry name" value="Ig-like_fold"/>
</dbReference>
<reference evidence="8 9" key="1">
    <citation type="submission" date="2020-08" db="EMBL/GenBank/DDBJ databases">
        <title>Sequencing the genomes of 1000 actinobacteria strains.</title>
        <authorList>
            <person name="Klenk H.-P."/>
        </authorList>
    </citation>
    <scope>NUCLEOTIDE SEQUENCE [LARGE SCALE GENOMIC DNA]</scope>
    <source>
        <strain evidence="8 9">DSM 105369</strain>
    </source>
</reference>
<evidence type="ECO:0000256" key="4">
    <source>
        <dbReference type="ARBA" id="ARBA00023180"/>
    </source>
</evidence>
<evidence type="ECO:0000256" key="5">
    <source>
        <dbReference type="ARBA" id="ARBA00023295"/>
    </source>
</evidence>
<evidence type="ECO:0000259" key="7">
    <source>
        <dbReference type="Pfam" id="PF22666"/>
    </source>
</evidence>
<evidence type="ECO:0000313" key="8">
    <source>
        <dbReference type="EMBL" id="MBB2890158.1"/>
    </source>
</evidence>
<protein>
    <recommendedName>
        <fullName evidence="2">beta-mannosidase</fullName>
        <ecNumber evidence="2">3.2.1.25</ecNumber>
    </recommendedName>
</protein>
<dbReference type="Gene3D" id="2.60.120.260">
    <property type="entry name" value="Galactose-binding domain-like"/>
    <property type="match status" value="1"/>
</dbReference>
<dbReference type="SUPFAM" id="SSF49785">
    <property type="entry name" value="Galactose-binding domain-like"/>
    <property type="match status" value="1"/>
</dbReference>
<dbReference type="Gene3D" id="2.60.40.10">
    <property type="entry name" value="Immunoglobulins"/>
    <property type="match status" value="1"/>
</dbReference>
<feature type="domain" description="Beta-mannosidase Ig-fold" evidence="6">
    <location>
        <begin position="743"/>
        <end position="790"/>
    </location>
</feature>
<comment type="catalytic activity">
    <reaction evidence="1">
        <text>Hydrolysis of terminal, non-reducing beta-D-mannose residues in beta-D-mannosides.</text>
        <dbReference type="EC" id="3.2.1.25"/>
    </reaction>
</comment>
<accession>A0A839MXP2</accession>
<evidence type="ECO:0000256" key="3">
    <source>
        <dbReference type="ARBA" id="ARBA00022801"/>
    </source>
</evidence>
<feature type="domain" description="Beta-mannosidase-like galactose-binding" evidence="7">
    <location>
        <begin position="23"/>
        <end position="153"/>
    </location>
</feature>
<dbReference type="Pfam" id="PF22666">
    <property type="entry name" value="Glyco_hydro_2_N2"/>
    <property type="match status" value="1"/>
</dbReference>
<name>A0A839MXP2_9MICO</name>
<evidence type="ECO:0000256" key="1">
    <source>
        <dbReference type="ARBA" id="ARBA00000829"/>
    </source>
</evidence>
<proteinExistence type="predicted"/>
<dbReference type="PANTHER" id="PTHR43730:SF1">
    <property type="entry name" value="BETA-MANNOSIDASE"/>
    <property type="match status" value="1"/>
</dbReference>
<dbReference type="SUPFAM" id="SSF51445">
    <property type="entry name" value="(Trans)glycosidases"/>
    <property type="match status" value="1"/>
</dbReference>
<evidence type="ECO:0000313" key="9">
    <source>
        <dbReference type="Proteomes" id="UP000559182"/>
    </source>
</evidence>
<keyword evidence="3 8" id="KW-0378">Hydrolase</keyword>
<gene>
    <name evidence="8" type="ORF">FHU39_000142</name>
</gene>
<evidence type="ECO:0000256" key="2">
    <source>
        <dbReference type="ARBA" id="ARBA00012754"/>
    </source>
</evidence>
<dbReference type="GO" id="GO:0005975">
    <property type="term" value="P:carbohydrate metabolic process"/>
    <property type="evidence" value="ECO:0007669"/>
    <property type="project" value="UniProtKB-ARBA"/>
</dbReference>